<evidence type="ECO:0000256" key="6">
    <source>
        <dbReference type="ARBA" id="ARBA00023136"/>
    </source>
</evidence>
<dbReference type="FunFam" id="2.60.120.10:FF:000046">
    <property type="entry name" value="Cyclic nucleotide-gated cation channel alpha-4"/>
    <property type="match status" value="1"/>
</dbReference>
<dbReference type="AlphaFoldDB" id="A0AAD8ZEY3"/>
<dbReference type="Pfam" id="PF00027">
    <property type="entry name" value="cNMP_binding"/>
    <property type="match status" value="1"/>
</dbReference>
<evidence type="ECO:0000256" key="2">
    <source>
        <dbReference type="ARBA" id="ARBA00022448"/>
    </source>
</evidence>
<feature type="compositionally biased region" description="Basic and acidic residues" evidence="10">
    <location>
        <begin position="635"/>
        <end position="644"/>
    </location>
</feature>
<evidence type="ECO:0000256" key="8">
    <source>
        <dbReference type="ARBA" id="ARBA00023303"/>
    </source>
</evidence>
<dbReference type="GO" id="GO:0030553">
    <property type="term" value="F:cGMP binding"/>
    <property type="evidence" value="ECO:0007669"/>
    <property type="project" value="TreeGrafter"/>
</dbReference>
<reference evidence="13" key="1">
    <citation type="submission" date="2023-03" db="EMBL/GenBank/DDBJ databases">
        <title>Electrophorus voltai genome.</title>
        <authorList>
            <person name="Bian C."/>
        </authorList>
    </citation>
    <scope>NUCLEOTIDE SEQUENCE</scope>
    <source>
        <strain evidence="13">CB-2022</strain>
        <tissue evidence="13">Muscle</tissue>
    </source>
</reference>
<feature type="transmembrane region" description="Helical" evidence="11">
    <location>
        <begin position="263"/>
        <end position="284"/>
    </location>
</feature>
<dbReference type="CDD" id="cd00038">
    <property type="entry name" value="CAP_ED"/>
    <property type="match status" value="1"/>
</dbReference>
<keyword evidence="14" id="KW-1185">Reference proteome</keyword>
<evidence type="ECO:0000256" key="10">
    <source>
        <dbReference type="SAM" id="MobiDB-lite"/>
    </source>
</evidence>
<dbReference type="EMBL" id="JAROKS010000013">
    <property type="protein sequence ID" value="KAK1797800.1"/>
    <property type="molecule type" value="Genomic_DNA"/>
</dbReference>
<keyword evidence="5" id="KW-0406">Ion transport</keyword>
<evidence type="ECO:0000256" key="5">
    <source>
        <dbReference type="ARBA" id="ARBA00023065"/>
    </source>
</evidence>
<sequence>MNRWAEAINLQRMRKDGKAREEKAEGQNGVPTKEKPPKVNWREWVIDPSGEFYYGWLQVMIFPIMYNWVIIILRACFFDIELSYLEVWLTLDYISDLIYVADIVVKVNTGFLEQGLMVKDRARLKKCYLHSSHVVWDVASLVPTDLLYLKMGIHTPLVRLNRFLRSSRLSEALDRMETRTAYPNTFRIAKLMILIFILIHWNACIYFALSNYIGFGVDEWVYPNISNPEFASMRRQYFYSFWFSTLILTTVGDTPQPCREEEYLFMIADLLIAVLVFASVVGSVGNVVTNLRDRDNVFFPDHELVKGYLRSQRINKPLQGRVNSWYQHLHINNPNGKALVTGDLLLPNRKITRENEILQQLPVTLQTAIAVSVHLPTLSKVTIFQNCESSLLEELVLKLTPQVYSPGEYVCRKGDVGHEMYIIKEGKLAVVADDGVTQFAVLSDGNFFGEISILNIKGNKSGNRRTANIRSIGHSDLFSLSKEDLMDTLSEFPAAKRLLEEKGRQILTKMGMLEKTEEGEQEKEKTEDTLARLEAGLEALQTKLARLVAELESSARKMTGRVERLELQTEGWVGIVAEGAGSDVDGEAKREREGGDGEGEEEGEEPEEEGEVLEEKEEPEGERGEGDGGEEEEDGVRKEMNEKE</sequence>
<dbReference type="Pfam" id="PF16526">
    <property type="entry name" value="CLZ"/>
    <property type="match status" value="1"/>
</dbReference>
<accession>A0AAD8ZEY3</accession>
<dbReference type="Gene3D" id="1.20.5.300">
    <property type="match status" value="1"/>
</dbReference>
<gene>
    <name evidence="13" type="ORF">P4O66_008149</name>
</gene>
<evidence type="ECO:0000256" key="11">
    <source>
        <dbReference type="SAM" id="Phobius"/>
    </source>
</evidence>
<dbReference type="InterPro" id="IPR000595">
    <property type="entry name" value="cNMP-bd_dom"/>
</dbReference>
<keyword evidence="3 11" id="KW-0812">Transmembrane</keyword>
<dbReference type="Pfam" id="PF00520">
    <property type="entry name" value="Ion_trans"/>
    <property type="match status" value="1"/>
</dbReference>
<evidence type="ECO:0000256" key="3">
    <source>
        <dbReference type="ARBA" id="ARBA00022692"/>
    </source>
</evidence>
<dbReference type="SUPFAM" id="SSF51206">
    <property type="entry name" value="cAMP-binding domain-like"/>
    <property type="match status" value="1"/>
</dbReference>
<feature type="compositionally biased region" description="Basic and acidic residues" evidence="10">
    <location>
        <begin position="586"/>
        <end position="595"/>
    </location>
</feature>
<dbReference type="GO" id="GO:0044877">
    <property type="term" value="F:protein-containing complex binding"/>
    <property type="evidence" value="ECO:0007669"/>
    <property type="project" value="TreeGrafter"/>
</dbReference>
<dbReference type="InterPro" id="IPR005821">
    <property type="entry name" value="Ion_trans_dom"/>
</dbReference>
<feature type="compositionally biased region" description="Basic and acidic residues" evidence="10">
    <location>
        <begin position="13"/>
        <end position="25"/>
    </location>
</feature>
<dbReference type="GO" id="GO:0017071">
    <property type="term" value="C:intracellular cyclic nucleotide activated cation channel complex"/>
    <property type="evidence" value="ECO:0007669"/>
    <property type="project" value="TreeGrafter"/>
</dbReference>
<dbReference type="SUPFAM" id="SSF81324">
    <property type="entry name" value="Voltage-gated potassium channels"/>
    <property type="match status" value="1"/>
</dbReference>
<dbReference type="Gene3D" id="2.60.120.10">
    <property type="entry name" value="Jelly Rolls"/>
    <property type="match status" value="1"/>
</dbReference>
<dbReference type="PROSITE" id="PS00888">
    <property type="entry name" value="CNMP_BINDING_1"/>
    <property type="match status" value="1"/>
</dbReference>
<comment type="subcellular location">
    <subcellularLocation>
        <location evidence="1">Membrane</location>
        <topology evidence="1">Multi-pass membrane protein</topology>
    </subcellularLocation>
</comment>
<feature type="region of interest" description="Disordered" evidence="10">
    <location>
        <begin position="576"/>
        <end position="644"/>
    </location>
</feature>
<keyword evidence="7" id="KW-1071">Ligand-gated ion channel</keyword>
<feature type="region of interest" description="Disordered" evidence="10">
    <location>
        <begin position="13"/>
        <end position="35"/>
    </location>
</feature>
<evidence type="ECO:0000313" key="13">
    <source>
        <dbReference type="EMBL" id="KAK1797800.1"/>
    </source>
</evidence>
<evidence type="ECO:0000313" key="14">
    <source>
        <dbReference type="Proteomes" id="UP001239994"/>
    </source>
</evidence>
<feature type="domain" description="Cyclic nucleotide-binding" evidence="12">
    <location>
        <begin position="383"/>
        <end position="497"/>
    </location>
</feature>
<dbReference type="PROSITE" id="PS00889">
    <property type="entry name" value="CNMP_BINDING_2"/>
    <property type="match status" value="1"/>
</dbReference>
<feature type="transmembrane region" description="Helical" evidence="11">
    <location>
        <begin position="53"/>
        <end position="73"/>
    </location>
</feature>
<protein>
    <recommendedName>
        <fullName evidence="12">Cyclic nucleotide-binding domain-containing protein</fullName>
    </recommendedName>
</protein>
<dbReference type="InterPro" id="IPR014710">
    <property type="entry name" value="RmlC-like_jellyroll"/>
</dbReference>
<keyword evidence="6 11" id="KW-0472">Membrane</keyword>
<comment type="caution">
    <text evidence="13">The sequence shown here is derived from an EMBL/GenBank/DDBJ whole genome shotgun (WGS) entry which is preliminary data.</text>
</comment>
<evidence type="ECO:0000256" key="9">
    <source>
        <dbReference type="SAM" id="Coils"/>
    </source>
</evidence>
<evidence type="ECO:0000256" key="7">
    <source>
        <dbReference type="ARBA" id="ARBA00023286"/>
    </source>
</evidence>
<feature type="transmembrane region" description="Helical" evidence="11">
    <location>
        <begin position="191"/>
        <end position="215"/>
    </location>
</feature>
<dbReference type="Gene3D" id="1.10.287.70">
    <property type="match status" value="1"/>
</dbReference>
<dbReference type="InterPro" id="IPR050866">
    <property type="entry name" value="CNG_cation_channel"/>
</dbReference>
<dbReference type="InterPro" id="IPR018490">
    <property type="entry name" value="cNMP-bd_dom_sf"/>
</dbReference>
<proteinExistence type="predicted"/>
<dbReference type="GO" id="GO:0005223">
    <property type="term" value="F:intracellularly cGMP-activated cation channel activity"/>
    <property type="evidence" value="ECO:0007669"/>
    <property type="project" value="TreeGrafter"/>
</dbReference>
<dbReference type="InterPro" id="IPR018488">
    <property type="entry name" value="cNMP-bd_CS"/>
</dbReference>
<evidence type="ECO:0000256" key="4">
    <source>
        <dbReference type="ARBA" id="ARBA00022989"/>
    </source>
</evidence>
<dbReference type="PANTHER" id="PTHR45638">
    <property type="entry name" value="CYCLIC NUCLEOTIDE-GATED CATION CHANNEL SUBUNIT A"/>
    <property type="match status" value="1"/>
</dbReference>
<name>A0AAD8ZEY3_9TELE</name>
<dbReference type="PROSITE" id="PS50042">
    <property type="entry name" value="CNMP_BINDING_3"/>
    <property type="match status" value="1"/>
</dbReference>
<feature type="compositionally biased region" description="Acidic residues" evidence="10">
    <location>
        <begin position="596"/>
        <end position="620"/>
    </location>
</feature>
<dbReference type="InterPro" id="IPR032406">
    <property type="entry name" value="CLZ_dom"/>
</dbReference>
<evidence type="ECO:0000259" key="12">
    <source>
        <dbReference type="PROSITE" id="PS50042"/>
    </source>
</evidence>
<keyword evidence="2" id="KW-0813">Transport</keyword>
<dbReference type="GO" id="GO:0005222">
    <property type="term" value="F:intracellularly cAMP-activated cation channel activity"/>
    <property type="evidence" value="ECO:0007669"/>
    <property type="project" value="TreeGrafter"/>
</dbReference>
<organism evidence="13 14">
    <name type="scientific">Electrophorus voltai</name>
    <dbReference type="NCBI Taxonomy" id="2609070"/>
    <lineage>
        <taxon>Eukaryota</taxon>
        <taxon>Metazoa</taxon>
        <taxon>Chordata</taxon>
        <taxon>Craniata</taxon>
        <taxon>Vertebrata</taxon>
        <taxon>Euteleostomi</taxon>
        <taxon>Actinopterygii</taxon>
        <taxon>Neopterygii</taxon>
        <taxon>Teleostei</taxon>
        <taxon>Ostariophysi</taxon>
        <taxon>Gymnotiformes</taxon>
        <taxon>Gymnotoidei</taxon>
        <taxon>Gymnotidae</taxon>
        <taxon>Electrophorus</taxon>
    </lineage>
</organism>
<dbReference type="FunFam" id="1.10.287.70:FF:000030">
    <property type="entry name" value="Cyclic nucleotide-gated channel alpha 3"/>
    <property type="match status" value="1"/>
</dbReference>
<keyword evidence="4 11" id="KW-1133">Transmembrane helix</keyword>
<evidence type="ECO:0000256" key="1">
    <source>
        <dbReference type="ARBA" id="ARBA00004141"/>
    </source>
</evidence>
<keyword evidence="9" id="KW-0175">Coiled coil</keyword>
<keyword evidence="8" id="KW-0407">Ion channel</keyword>
<dbReference type="PANTHER" id="PTHR45638:SF2">
    <property type="entry name" value="CYCLIC NUCLEOTIDE-GATED CATION CHANNEL ALPHA-4"/>
    <property type="match status" value="1"/>
</dbReference>
<dbReference type="SMART" id="SM00100">
    <property type="entry name" value="cNMP"/>
    <property type="match status" value="1"/>
</dbReference>
<dbReference type="Proteomes" id="UP001239994">
    <property type="component" value="Unassembled WGS sequence"/>
</dbReference>
<feature type="coiled-coil region" evidence="9">
    <location>
        <begin position="516"/>
        <end position="568"/>
    </location>
</feature>
<dbReference type="GO" id="GO:0005886">
    <property type="term" value="C:plasma membrane"/>
    <property type="evidence" value="ECO:0007669"/>
    <property type="project" value="TreeGrafter"/>
</dbReference>